<name>A0A0D0CY78_9AGAM</name>
<organism evidence="1 2">
    <name type="scientific">Paxillus rubicundulus Ve08.2h10</name>
    <dbReference type="NCBI Taxonomy" id="930991"/>
    <lineage>
        <taxon>Eukaryota</taxon>
        <taxon>Fungi</taxon>
        <taxon>Dikarya</taxon>
        <taxon>Basidiomycota</taxon>
        <taxon>Agaricomycotina</taxon>
        <taxon>Agaricomycetes</taxon>
        <taxon>Agaricomycetidae</taxon>
        <taxon>Boletales</taxon>
        <taxon>Paxilineae</taxon>
        <taxon>Paxillaceae</taxon>
        <taxon>Paxillus</taxon>
    </lineage>
</organism>
<dbReference type="HOGENOM" id="CLU_040082_4_0_1"/>
<dbReference type="EMBL" id="KN827635">
    <property type="protein sequence ID" value="KIK76171.1"/>
    <property type="molecule type" value="Genomic_DNA"/>
</dbReference>
<evidence type="ECO:0000313" key="2">
    <source>
        <dbReference type="Proteomes" id="UP000054538"/>
    </source>
</evidence>
<evidence type="ECO:0000313" key="1">
    <source>
        <dbReference type="EMBL" id="KIK76171.1"/>
    </source>
</evidence>
<reference evidence="2" key="2">
    <citation type="submission" date="2015-01" db="EMBL/GenBank/DDBJ databases">
        <title>Evolutionary Origins and Diversification of the Mycorrhizal Mutualists.</title>
        <authorList>
            <consortium name="DOE Joint Genome Institute"/>
            <consortium name="Mycorrhizal Genomics Consortium"/>
            <person name="Kohler A."/>
            <person name="Kuo A."/>
            <person name="Nagy L.G."/>
            <person name="Floudas D."/>
            <person name="Copeland A."/>
            <person name="Barry K.W."/>
            <person name="Cichocki N."/>
            <person name="Veneault-Fourrey C."/>
            <person name="LaButti K."/>
            <person name="Lindquist E.A."/>
            <person name="Lipzen A."/>
            <person name="Lundell T."/>
            <person name="Morin E."/>
            <person name="Murat C."/>
            <person name="Riley R."/>
            <person name="Ohm R."/>
            <person name="Sun H."/>
            <person name="Tunlid A."/>
            <person name="Henrissat B."/>
            <person name="Grigoriev I.V."/>
            <person name="Hibbett D.S."/>
            <person name="Martin F."/>
        </authorList>
    </citation>
    <scope>NUCLEOTIDE SEQUENCE [LARGE SCALE GENOMIC DNA]</scope>
    <source>
        <strain evidence="2">Ve08.2h10</strain>
    </source>
</reference>
<sequence length="122" mass="14065">NSALCNVIEQIFGVLKCQWHILQLAPKYSMAIQVHIPAALCTIHNFIFNGDPNCWNQRQDFQGDLVEIDHDVGWGTLAEWPSDAAERQCADTQHDHIVEEMWADYLDKHRQQRLLLPGRTTN</sequence>
<dbReference type="Proteomes" id="UP000054538">
    <property type="component" value="Unassembled WGS sequence"/>
</dbReference>
<reference evidence="1 2" key="1">
    <citation type="submission" date="2014-04" db="EMBL/GenBank/DDBJ databases">
        <authorList>
            <consortium name="DOE Joint Genome Institute"/>
            <person name="Kuo A."/>
            <person name="Kohler A."/>
            <person name="Jargeat P."/>
            <person name="Nagy L.G."/>
            <person name="Floudas D."/>
            <person name="Copeland A."/>
            <person name="Barry K.W."/>
            <person name="Cichocki N."/>
            <person name="Veneault-Fourrey C."/>
            <person name="LaButti K."/>
            <person name="Lindquist E.A."/>
            <person name="Lipzen A."/>
            <person name="Lundell T."/>
            <person name="Morin E."/>
            <person name="Murat C."/>
            <person name="Sun H."/>
            <person name="Tunlid A."/>
            <person name="Henrissat B."/>
            <person name="Grigoriev I.V."/>
            <person name="Hibbett D.S."/>
            <person name="Martin F."/>
            <person name="Nordberg H.P."/>
            <person name="Cantor M.N."/>
            <person name="Hua S.X."/>
        </authorList>
    </citation>
    <scope>NUCLEOTIDE SEQUENCE [LARGE SCALE GENOMIC DNA]</scope>
    <source>
        <strain evidence="1 2">Ve08.2h10</strain>
    </source>
</reference>
<feature type="non-terminal residue" evidence="1">
    <location>
        <position position="1"/>
    </location>
</feature>
<evidence type="ECO:0008006" key="3">
    <source>
        <dbReference type="Google" id="ProtNLM"/>
    </source>
</evidence>
<dbReference type="OrthoDB" id="1681765at2759"/>
<proteinExistence type="predicted"/>
<accession>A0A0D0CY78</accession>
<dbReference type="AlphaFoldDB" id="A0A0D0CY78"/>
<dbReference type="InParanoid" id="A0A0D0CY78"/>
<gene>
    <name evidence="1" type="ORF">PAXRUDRAFT_170708</name>
</gene>
<keyword evidence="2" id="KW-1185">Reference proteome</keyword>
<protein>
    <recommendedName>
        <fullName evidence="3">DDE Tnp4 domain-containing protein</fullName>
    </recommendedName>
</protein>